<gene>
    <name evidence="2" type="ORF">Pla163_35810</name>
</gene>
<dbReference type="InterPro" id="IPR053143">
    <property type="entry name" value="Arylsulfate_ST"/>
</dbReference>
<feature type="compositionally biased region" description="Polar residues" evidence="1">
    <location>
        <begin position="266"/>
        <end position="275"/>
    </location>
</feature>
<keyword evidence="2" id="KW-0808">Transferase</keyword>
<keyword evidence="3" id="KW-1185">Reference proteome</keyword>
<dbReference type="OrthoDB" id="264813at2"/>
<evidence type="ECO:0000313" key="2">
    <source>
        <dbReference type="EMBL" id="QDU86430.1"/>
    </source>
</evidence>
<dbReference type="AlphaFoldDB" id="A0A518D4P0"/>
<sequence>MFATTILLVPFLLTPSVLSPQDEPAPEKPPGFLSASEWDPTTPRGVLVNDPRAFDGLTFVSPINSTKGYLLELDGTIAHEWQFDSAPGEWAYLQNDGTLWRSARQDEDQHFRGGGIGGRLQLVAPDGSLLCDYDLSSLGLCNHHDIEILPNGHILVVAWERIARETAIANGRDPEHVGGAGLWPDTILELRPYGGSEFEIFWQWRAFDHLVQDFDELKANFGDVTNPRRIDVNGDHRDAPPVSRAESKRLEELAAQLEALGYTQGIGTTTASSGAEETDEERDRRRAMLERSGDFMHTNGIAYHPTWDLIAISTPEFGEVWVIDHSTSIDEARGSTGGRWGHGGDLLYRFGNPKTYGCGTAEDQHFGYQHDPKWLDAPDGTLRLTVFNNNGGEEVSGEGEEETTRNWSIVEELVLPFDRERGFVREEREAFGPEAPVWSYADPDHFYSAFISGAERLPNGNTLICSGAGGRVFEVTPAGETVWNYRCDLGGDVTPPDHAGHAPKDSLFRATRYSRTHPGIAAILGTAGE</sequence>
<name>A0A518D4P0_9BACT</name>
<dbReference type="Proteomes" id="UP000319342">
    <property type="component" value="Chromosome"/>
</dbReference>
<dbReference type="PANTHER" id="PTHR35340">
    <property type="entry name" value="PQQ ENZYME REPEAT PROTEIN-RELATED"/>
    <property type="match status" value="1"/>
</dbReference>
<reference evidence="2 3" key="1">
    <citation type="submission" date="2019-02" db="EMBL/GenBank/DDBJ databases">
        <title>Deep-cultivation of Planctomycetes and their phenomic and genomic characterization uncovers novel biology.</title>
        <authorList>
            <person name="Wiegand S."/>
            <person name="Jogler M."/>
            <person name="Boedeker C."/>
            <person name="Pinto D."/>
            <person name="Vollmers J."/>
            <person name="Rivas-Marin E."/>
            <person name="Kohn T."/>
            <person name="Peeters S.H."/>
            <person name="Heuer A."/>
            <person name="Rast P."/>
            <person name="Oberbeckmann S."/>
            <person name="Bunk B."/>
            <person name="Jeske O."/>
            <person name="Meyerdierks A."/>
            <person name="Storesund J.E."/>
            <person name="Kallscheuer N."/>
            <person name="Luecker S."/>
            <person name="Lage O.M."/>
            <person name="Pohl T."/>
            <person name="Merkel B.J."/>
            <person name="Hornburger P."/>
            <person name="Mueller R.-W."/>
            <person name="Bruemmer F."/>
            <person name="Labrenz M."/>
            <person name="Spormann A.M."/>
            <person name="Op den Camp H."/>
            <person name="Overmann J."/>
            <person name="Amann R."/>
            <person name="Jetten M.S.M."/>
            <person name="Mascher T."/>
            <person name="Medema M.H."/>
            <person name="Devos D.P."/>
            <person name="Kaster A.-K."/>
            <person name="Ovreas L."/>
            <person name="Rohde M."/>
            <person name="Galperin M.Y."/>
            <person name="Jogler C."/>
        </authorList>
    </citation>
    <scope>NUCLEOTIDE SEQUENCE [LARGE SCALE GENOMIC DNA]</scope>
    <source>
        <strain evidence="2 3">Pla163</strain>
    </source>
</reference>
<dbReference type="RefSeq" id="WP_145191631.1">
    <property type="nucleotide sequence ID" value="NZ_CP036290.1"/>
</dbReference>
<dbReference type="Pfam" id="PF05935">
    <property type="entry name" value="Arylsulfotrans"/>
    <property type="match status" value="1"/>
</dbReference>
<protein>
    <submittedName>
        <fullName evidence="2">Arylsulfotransferase (ASST)</fullName>
    </submittedName>
</protein>
<dbReference type="InterPro" id="IPR010262">
    <property type="entry name" value="Arylsulfotransferase_bact"/>
</dbReference>
<feature type="region of interest" description="Disordered" evidence="1">
    <location>
        <begin position="19"/>
        <end position="38"/>
    </location>
</feature>
<proteinExistence type="predicted"/>
<dbReference type="PANTHER" id="PTHR35340:SF5">
    <property type="entry name" value="ASST-DOMAIN-CONTAINING PROTEIN"/>
    <property type="match status" value="1"/>
</dbReference>
<evidence type="ECO:0000256" key="1">
    <source>
        <dbReference type="SAM" id="MobiDB-lite"/>
    </source>
</evidence>
<accession>A0A518D4P0</accession>
<dbReference type="SUPFAM" id="SSF63829">
    <property type="entry name" value="Calcium-dependent phosphotriesterase"/>
    <property type="match status" value="1"/>
</dbReference>
<dbReference type="GO" id="GO:0004062">
    <property type="term" value="F:aryl sulfotransferase activity"/>
    <property type="evidence" value="ECO:0007669"/>
    <property type="project" value="InterPro"/>
</dbReference>
<feature type="region of interest" description="Disordered" evidence="1">
    <location>
        <begin position="266"/>
        <end position="285"/>
    </location>
</feature>
<evidence type="ECO:0000313" key="3">
    <source>
        <dbReference type="Proteomes" id="UP000319342"/>
    </source>
</evidence>
<organism evidence="2 3">
    <name type="scientific">Rohdeia mirabilis</name>
    <dbReference type="NCBI Taxonomy" id="2528008"/>
    <lineage>
        <taxon>Bacteria</taxon>
        <taxon>Pseudomonadati</taxon>
        <taxon>Planctomycetota</taxon>
        <taxon>Planctomycetia</taxon>
        <taxon>Planctomycetia incertae sedis</taxon>
        <taxon>Rohdeia</taxon>
    </lineage>
</organism>
<dbReference type="EMBL" id="CP036290">
    <property type="protein sequence ID" value="QDU86430.1"/>
    <property type="molecule type" value="Genomic_DNA"/>
</dbReference>